<sequence>MALIINQTNSMVRYDITPIKLLYKNTKLYENFSKDEIINKVNIFCNNNKDNYIIIFIIGDADTDGNIFDINKEKYTLYDIFKYRKYSDTPLILITDLCVPDYYKVSQYYNKIANSTHINNT</sequence>
<organismHost>
    <name type="scientific">Choristoneura fumiferana</name>
    <name type="common">Spruce budworm moth</name>
    <name type="synonym">Archips fumiferana</name>
    <dbReference type="NCBI Taxonomy" id="7141"/>
</organismHost>
<name>A0A916KPG7_CBEPV</name>
<protein>
    <submittedName>
        <fullName evidence="1">Uncharacterized protein</fullName>
    </submittedName>
</protein>
<dbReference type="GeneID" id="15613019"/>
<dbReference type="KEGG" id="vg:15613019"/>
<dbReference type="RefSeq" id="YP_008004099.1">
    <property type="nucleotide sequence ID" value="NC_021248.1"/>
</dbReference>
<keyword evidence="2" id="KW-1185">Reference proteome</keyword>
<dbReference type="EMBL" id="HF679132">
    <property type="protein sequence ID" value="CCU55597.1"/>
    <property type="molecule type" value="Genomic_DNA"/>
</dbReference>
<reference evidence="1" key="1">
    <citation type="journal article" date="2013" name="J. Virol.">
        <title>New Insights into the Evolution of Entomopoxvirinae from the Complete Genome Sequences of Four Entomopoxviruses Infecting Adoxophyes honmai, Choristoneura biennis, Choristoneura rosaceana, and Mythimna separata.</title>
        <authorList>
            <person name="Theze J."/>
            <person name="Takatsuka J."/>
            <person name="Li Z."/>
            <person name="Gallais J."/>
            <person name="Doucet D."/>
            <person name="Arif B."/>
            <person name="Nakai M."/>
            <person name="Herniou E.A."/>
        </authorList>
    </citation>
    <scope>NUCLEOTIDE SEQUENCE</scope>
</reference>
<proteinExistence type="predicted"/>
<evidence type="ECO:0000313" key="1">
    <source>
        <dbReference type="EMBL" id="CCU55597.1"/>
    </source>
</evidence>
<dbReference type="OrthoDB" id="34863at10239"/>
<organism evidence="1 2">
    <name type="scientific">Choristoneura biennis entomopoxvirus</name>
    <name type="common">CbEPV</name>
    <dbReference type="NCBI Taxonomy" id="10288"/>
    <lineage>
        <taxon>Viruses</taxon>
        <taxon>Varidnaviria</taxon>
        <taxon>Bamfordvirae</taxon>
        <taxon>Nucleocytoviricota</taxon>
        <taxon>Pokkesviricetes</taxon>
        <taxon>Chitovirales</taxon>
        <taxon>Poxviridae</taxon>
        <taxon>Entomopoxvirinae</taxon>
        <taxon>Betaentomopoxvirus</taxon>
        <taxon>Betaentomopoxvirus cbiennis</taxon>
    </lineage>
</organism>
<accession>A0A916KPG7</accession>
<dbReference type="Proteomes" id="UP000792220">
    <property type="component" value="Genome"/>
</dbReference>
<evidence type="ECO:0000313" key="2">
    <source>
        <dbReference type="Proteomes" id="UP000792220"/>
    </source>
</evidence>
<gene>
    <name evidence="1" type="ORF">CHBEV_029</name>
</gene>